<name>A0A2S6FUS7_9CLOT</name>
<dbReference type="AlphaFoldDB" id="A0A2S6FUS7"/>
<comment type="caution">
    <text evidence="1">The sequence shown here is derived from an EMBL/GenBank/DDBJ whole genome shotgun (WGS) entry which is preliminary data.</text>
</comment>
<dbReference type="InterPro" id="IPR032488">
    <property type="entry name" value="DUF5049"/>
</dbReference>
<sequence length="57" mass="6774">MTHKIKEQILAIRDTSLTNMFDLSMVNKIASEMGFHELIAFIEEYEEEYIRFIFTGK</sequence>
<evidence type="ECO:0000313" key="2">
    <source>
        <dbReference type="Proteomes" id="UP000239863"/>
    </source>
</evidence>
<dbReference type="OrthoDB" id="1701913at2"/>
<reference evidence="1 2" key="1">
    <citation type="submission" date="2018-02" db="EMBL/GenBank/DDBJ databases">
        <title>Genomic Encyclopedia of Archaeal and Bacterial Type Strains, Phase II (KMG-II): from individual species to whole genera.</title>
        <authorList>
            <person name="Goeker M."/>
        </authorList>
    </citation>
    <scope>NUCLEOTIDE SEQUENCE [LARGE SCALE GENOMIC DNA]</scope>
    <source>
        <strain evidence="1 2">DSM 15099</strain>
    </source>
</reference>
<dbReference type="Pfam" id="PF16468">
    <property type="entry name" value="DUF5049"/>
    <property type="match status" value="1"/>
</dbReference>
<dbReference type="RefSeq" id="WP_104410658.1">
    <property type="nucleotide sequence ID" value="NZ_PTIS01000021.1"/>
</dbReference>
<gene>
    <name evidence="1" type="ORF">BD821_12121</name>
</gene>
<protein>
    <submittedName>
        <fullName evidence="1">Uncharacterized protein DUF5049</fullName>
    </submittedName>
</protein>
<dbReference type="EMBL" id="PTIS01000021">
    <property type="protein sequence ID" value="PPK44975.1"/>
    <property type="molecule type" value="Genomic_DNA"/>
</dbReference>
<evidence type="ECO:0000313" key="1">
    <source>
        <dbReference type="EMBL" id="PPK44975.1"/>
    </source>
</evidence>
<dbReference type="Proteomes" id="UP000239863">
    <property type="component" value="Unassembled WGS sequence"/>
</dbReference>
<accession>A0A2S6FUS7</accession>
<proteinExistence type="predicted"/>
<organism evidence="1 2">
    <name type="scientific">Clostridium algidicarnis DSM 15099</name>
    <dbReference type="NCBI Taxonomy" id="1121295"/>
    <lineage>
        <taxon>Bacteria</taxon>
        <taxon>Bacillati</taxon>
        <taxon>Bacillota</taxon>
        <taxon>Clostridia</taxon>
        <taxon>Eubacteriales</taxon>
        <taxon>Clostridiaceae</taxon>
        <taxon>Clostridium</taxon>
    </lineage>
</organism>